<dbReference type="EMBL" id="CP120988">
    <property type="protein sequence ID" value="WLQ57000.1"/>
    <property type="molecule type" value="Genomic_DNA"/>
</dbReference>
<organism evidence="1 2">
    <name type="scientific">Streptomyces poriferorum</name>
    <dbReference type="NCBI Taxonomy" id="2798799"/>
    <lineage>
        <taxon>Bacteria</taxon>
        <taxon>Bacillati</taxon>
        <taxon>Actinomycetota</taxon>
        <taxon>Actinomycetes</taxon>
        <taxon>Kitasatosporales</taxon>
        <taxon>Streptomycetaceae</taxon>
        <taxon>Streptomyces</taxon>
    </lineage>
</organism>
<dbReference type="Proteomes" id="UP001235744">
    <property type="component" value="Chromosome"/>
</dbReference>
<protein>
    <submittedName>
        <fullName evidence="1">DUF6301 family protein</fullName>
    </submittedName>
</protein>
<dbReference type="Pfam" id="PF19818">
    <property type="entry name" value="DUF6301"/>
    <property type="match status" value="1"/>
</dbReference>
<evidence type="ECO:0000313" key="1">
    <source>
        <dbReference type="EMBL" id="WLQ57000.1"/>
    </source>
</evidence>
<proteinExistence type="predicted"/>
<dbReference type="InterPro" id="IPR046268">
    <property type="entry name" value="DUF6301"/>
</dbReference>
<dbReference type="RefSeq" id="WP_236065877.1">
    <property type="nucleotide sequence ID" value="NZ_CP120988.1"/>
</dbReference>
<evidence type="ECO:0000313" key="2">
    <source>
        <dbReference type="Proteomes" id="UP001235744"/>
    </source>
</evidence>
<gene>
    <name evidence="1" type="ORF">P8A19_16765</name>
</gene>
<reference evidence="1 2" key="1">
    <citation type="submission" date="2023-03" db="EMBL/GenBank/DDBJ databases">
        <title>Isolation and description of six Streptomyces strains from soil environments, able to metabolize different microbial glucans.</title>
        <authorList>
            <person name="Widen T."/>
            <person name="Larsbrink J."/>
        </authorList>
    </citation>
    <scope>NUCLEOTIDE SEQUENCE [LARGE SCALE GENOMIC DNA]</scope>
    <source>
        <strain evidence="1 2">Alt2</strain>
    </source>
</reference>
<accession>A0ABY9IP52</accession>
<name>A0ABY9IP52_9ACTN</name>
<keyword evidence="2" id="KW-1185">Reference proteome</keyword>
<sequence length="161" mass="17998">MSDTEVVELAARLRSLDCTWELGATPSSRRSAQFTRQALMIRPRWELLDTGFKRPGRGSSRSRRAQDEGMVERVRLRLTDYAAEWGPSQDAFARMAAALHTSLGAPTDRRPGSTAAIHWASGPDTTLVLEHTGDSVYLELVTNKRLSLDEELLRMDEEGLL</sequence>